<dbReference type="Proteomes" id="UP001174909">
    <property type="component" value="Unassembled WGS sequence"/>
</dbReference>
<evidence type="ECO:0000313" key="2">
    <source>
        <dbReference type="Proteomes" id="UP001174909"/>
    </source>
</evidence>
<reference evidence="1" key="1">
    <citation type="submission" date="2023-03" db="EMBL/GenBank/DDBJ databases">
        <authorList>
            <person name="Steffen K."/>
            <person name="Cardenas P."/>
        </authorList>
    </citation>
    <scope>NUCLEOTIDE SEQUENCE</scope>
</reference>
<comment type="caution">
    <text evidence="1">The sequence shown here is derived from an EMBL/GenBank/DDBJ whole genome shotgun (WGS) entry which is preliminary data.</text>
</comment>
<dbReference type="AlphaFoldDB" id="A0AA35T5W0"/>
<gene>
    <name evidence="1" type="ORF">GBAR_LOCUS23351</name>
</gene>
<accession>A0AA35T5W0</accession>
<keyword evidence="2" id="KW-1185">Reference proteome</keyword>
<dbReference type="EMBL" id="CASHTH010003232">
    <property type="protein sequence ID" value="CAI8042043.1"/>
    <property type="molecule type" value="Genomic_DNA"/>
</dbReference>
<protein>
    <submittedName>
        <fullName evidence="1">Uncharacterized protein</fullName>
    </submittedName>
</protein>
<evidence type="ECO:0000313" key="1">
    <source>
        <dbReference type="EMBL" id="CAI8042043.1"/>
    </source>
</evidence>
<organism evidence="1 2">
    <name type="scientific">Geodia barretti</name>
    <name type="common">Barrett's horny sponge</name>
    <dbReference type="NCBI Taxonomy" id="519541"/>
    <lineage>
        <taxon>Eukaryota</taxon>
        <taxon>Metazoa</taxon>
        <taxon>Porifera</taxon>
        <taxon>Demospongiae</taxon>
        <taxon>Heteroscleromorpha</taxon>
        <taxon>Tetractinellida</taxon>
        <taxon>Astrophorina</taxon>
        <taxon>Geodiidae</taxon>
        <taxon>Geodia</taxon>
    </lineage>
</organism>
<sequence>MATEHCLYQRDEGATVCLRGPLQSGLTGEE</sequence>
<name>A0AA35T5W0_GEOBA</name>
<proteinExistence type="predicted"/>